<dbReference type="InterPro" id="IPR011009">
    <property type="entry name" value="Kinase-like_dom_sf"/>
</dbReference>
<comment type="caution">
    <text evidence="16">The sequence shown here is derived from an EMBL/GenBank/DDBJ whole genome shotgun (WGS) entry which is preliminary data.</text>
</comment>
<dbReference type="PROSITE" id="PS50011">
    <property type="entry name" value="PROTEIN_KINASE_DOM"/>
    <property type="match status" value="1"/>
</dbReference>
<evidence type="ECO:0000259" key="15">
    <source>
        <dbReference type="PROSITE" id="PS50011"/>
    </source>
</evidence>
<dbReference type="GO" id="GO:0030247">
    <property type="term" value="F:polysaccharide binding"/>
    <property type="evidence" value="ECO:0007669"/>
    <property type="project" value="InterPro"/>
</dbReference>
<evidence type="ECO:0000256" key="8">
    <source>
        <dbReference type="ARBA" id="ARBA00022840"/>
    </source>
</evidence>
<dbReference type="GO" id="GO:0005524">
    <property type="term" value="F:ATP binding"/>
    <property type="evidence" value="ECO:0007669"/>
    <property type="project" value="UniProtKB-UniRule"/>
</dbReference>
<feature type="signal peptide" evidence="14">
    <location>
        <begin position="1"/>
        <end position="32"/>
    </location>
</feature>
<dbReference type="EMBL" id="JAIWQS010000007">
    <property type="protein sequence ID" value="KAJ8758495.1"/>
    <property type="molecule type" value="Genomic_DNA"/>
</dbReference>
<keyword evidence="7" id="KW-0418">Kinase</keyword>
<evidence type="ECO:0000256" key="10">
    <source>
        <dbReference type="ARBA" id="ARBA00023136"/>
    </source>
</evidence>
<keyword evidence="6 12" id="KW-0547">Nucleotide-binding</keyword>
<dbReference type="Gene3D" id="3.30.200.20">
    <property type="entry name" value="Phosphorylase Kinase, domain 1"/>
    <property type="match status" value="1"/>
</dbReference>
<dbReference type="FunFam" id="3.30.200.20:FF:000178">
    <property type="entry name" value="serine/threonine-protein kinase PBS1-like"/>
    <property type="match status" value="1"/>
</dbReference>
<dbReference type="InterPro" id="IPR025287">
    <property type="entry name" value="WAK_GUB"/>
</dbReference>
<keyword evidence="5 14" id="KW-0732">Signal</keyword>
<organism evidence="16 17">
    <name type="scientific">Erythroxylum novogranatense</name>
    <dbReference type="NCBI Taxonomy" id="1862640"/>
    <lineage>
        <taxon>Eukaryota</taxon>
        <taxon>Viridiplantae</taxon>
        <taxon>Streptophyta</taxon>
        <taxon>Embryophyta</taxon>
        <taxon>Tracheophyta</taxon>
        <taxon>Spermatophyta</taxon>
        <taxon>Magnoliopsida</taxon>
        <taxon>eudicotyledons</taxon>
        <taxon>Gunneridae</taxon>
        <taxon>Pentapetalae</taxon>
        <taxon>rosids</taxon>
        <taxon>fabids</taxon>
        <taxon>Malpighiales</taxon>
        <taxon>Erythroxylaceae</taxon>
        <taxon>Erythroxylum</taxon>
    </lineage>
</organism>
<evidence type="ECO:0000256" key="9">
    <source>
        <dbReference type="ARBA" id="ARBA00022989"/>
    </source>
</evidence>
<protein>
    <recommendedName>
        <fullName evidence="15">Protein kinase domain-containing protein</fullName>
    </recommendedName>
</protein>
<proteinExistence type="predicted"/>
<keyword evidence="3" id="KW-0808">Transferase</keyword>
<comment type="subcellular location">
    <subcellularLocation>
        <location evidence="1">Membrane</location>
        <topology evidence="1">Single-pass type I membrane protein</topology>
    </subcellularLocation>
</comment>
<dbReference type="InterPro" id="IPR017441">
    <property type="entry name" value="Protein_kinase_ATP_BS"/>
</dbReference>
<reference evidence="16 17" key="1">
    <citation type="submission" date="2021-09" db="EMBL/GenBank/DDBJ databases">
        <title>Genomic insights and catalytic innovation underlie evolution of tropane alkaloids biosynthesis.</title>
        <authorList>
            <person name="Wang Y.-J."/>
            <person name="Tian T."/>
            <person name="Huang J.-P."/>
            <person name="Huang S.-X."/>
        </authorList>
    </citation>
    <scope>NUCLEOTIDE SEQUENCE [LARGE SCALE GENOMIC DNA]</scope>
    <source>
        <strain evidence="16">KIB-2018</strain>
        <tissue evidence="16">Leaf</tissue>
    </source>
</reference>
<evidence type="ECO:0000313" key="16">
    <source>
        <dbReference type="EMBL" id="KAJ8758495.1"/>
    </source>
</evidence>
<dbReference type="GO" id="GO:0004674">
    <property type="term" value="F:protein serine/threonine kinase activity"/>
    <property type="evidence" value="ECO:0007669"/>
    <property type="project" value="UniProtKB-KW"/>
</dbReference>
<evidence type="ECO:0000256" key="6">
    <source>
        <dbReference type="ARBA" id="ARBA00022741"/>
    </source>
</evidence>
<keyword evidence="11" id="KW-0325">Glycoprotein</keyword>
<dbReference type="GO" id="GO:0016020">
    <property type="term" value="C:membrane"/>
    <property type="evidence" value="ECO:0007669"/>
    <property type="project" value="UniProtKB-SubCell"/>
</dbReference>
<feature type="transmembrane region" description="Helical" evidence="13">
    <location>
        <begin position="257"/>
        <end position="283"/>
    </location>
</feature>
<keyword evidence="8 12" id="KW-0067">ATP-binding</keyword>
<dbReference type="Pfam" id="PF13947">
    <property type="entry name" value="GUB_WAK_bind"/>
    <property type="match status" value="1"/>
</dbReference>
<evidence type="ECO:0000256" key="4">
    <source>
        <dbReference type="ARBA" id="ARBA00022692"/>
    </source>
</evidence>
<gene>
    <name evidence="16" type="ORF">K2173_000216</name>
</gene>
<dbReference type="Proteomes" id="UP001159364">
    <property type="component" value="Linkage Group LG07"/>
</dbReference>
<keyword evidence="10 13" id="KW-0472">Membrane</keyword>
<dbReference type="PROSITE" id="PS00107">
    <property type="entry name" value="PROTEIN_KINASE_ATP"/>
    <property type="match status" value="1"/>
</dbReference>
<dbReference type="PANTHER" id="PTHR27009">
    <property type="entry name" value="RUST RESISTANCE KINASE LR10-RELATED"/>
    <property type="match status" value="1"/>
</dbReference>
<evidence type="ECO:0000256" key="13">
    <source>
        <dbReference type="SAM" id="Phobius"/>
    </source>
</evidence>
<feature type="domain" description="Protein kinase" evidence="15">
    <location>
        <begin position="321"/>
        <end position="598"/>
    </location>
</feature>
<evidence type="ECO:0000256" key="12">
    <source>
        <dbReference type="PROSITE-ProRule" id="PRU10141"/>
    </source>
</evidence>
<evidence type="ECO:0000256" key="2">
    <source>
        <dbReference type="ARBA" id="ARBA00022527"/>
    </source>
</evidence>
<evidence type="ECO:0000256" key="7">
    <source>
        <dbReference type="ARBA" id="ARBA00022777"/>
    </source>
</evidence>
<dbReference type="AlphaFoldDB" id="A0AAV8SWK2"/>
<evidence type="ECO:0000313" key="17">
    <source>
        <dbReference type="Proteomes" id="UP001159364"/>
    </source>
</evidence>
<keyword evidence="2" id="KW-0723">Serine/threonine-protein kinase</keyword>
<dbReference type="InterPro" id="IPR045874">
    <property type="entry name" value="LRK10/LRL21-25-like"/>
</dbReference>
<evidence type="ECO:0000256" key="1">
    <source>
        <dbReference type="ARBA" id="ARBA00004479"/>
    </source>
</evidence>
<accession>A0AAV8SWK2</accession>
<keyword evidence="4 13" id="KW-0812">Transmembrane</keyword>
<name>A0AAV8SWK2_9ROSI</name>
<dbReference type="SMART" id="SM00220">
    <property type="entry name" value="S_TKc"/>
    <property type="match status" value="1"/>
</dbReference>
<dbReference type="InterPro" id="IPR000719">
    <property type="entry name" value="Prot_kinase_dom"/>
</dbReference>
<keyword evidence="17" id="KW-1185">Reference proteome</keyword>
<sequence>MKTHEPTTLPFSTHLCLLLILLIHVYLTQVQARIAFQQSCSSSCGDIQNISYPFRLNTDPPGCGDTDYQLSCENNLTLLEFHSGKYYVKQISYDKRIIRVVDVNLASGSCNLPYKSVSVDEMISDSRYKGKVLNTYTSFIRCSSNISNQAYRSLPCLNGNGSYVYASYDTYIISDLQGSCSFLSRVPTIYQAVLYPSYDSILKLMQSGFDLGWSVECRDCVASGSLCSLRSWDAPYVYHCYRAGIHIPSQILAIISAIWTVLLGINLVARFVLAPIVIIAFLVHKYRRGKKPLNNKGNLQLNPQSLMPRRYSYAHIVAITNDFKDKLGQGGFGTVYKGQLPDSSYVAVKMLSNSKIKDGDFTSEVSMLGRIHHVNIVQLVGFCLEGSHRALLYEYMPNGSLTKYIFPREPRLQPFTWEKILQIALGTAQGIQHLHGGFSVSIIHFDIKPQNILLDENFIPKVSDFGLARFFQRGADFMSTDAAQGTMAYVAPEIVSGRLKKVSCKSDVYSFGMLLLEMVERRRVLDGKESSTSETYFPSWVYNCLNERGDLELENVPEIETAMMKLCVVGLWCIQKKAVERPLMTKVVEMLEGDANSLKLPLNSISVPQCFTSEQYESDSSTELLISEQ</sequence>
<evidence type="ECO:0000256" key="3">
    <source>
        <dbReference type="ARBA" id="ARBA00022679"/>
    </source>
</evidence>
<evidence type="ECO:0000256" key="11">
    <source>
        <dbReference type="ARBA" id="ARBA00023180"/>
    </source>
</evidence>
<feature type="chain" id="PRO_5043417807" description="Protein kinase domain-containing protein" evidence="14">
    <location>
        <begin position="33"/>
        <end position="629"/>
    </location>
</feature>
<evidence type="ECO:0000256" key="14">
    <source>
        <dbReference type="SAM" id="SignalP"/>
    </source>
</evidence>
<keyword evidence="9 13" id="KW-1133">Transmembrane helix</keyword>
<feature type="binding site" evidence="12">
    <location>
        <position position="349"/>
    </location>
    <ligand>
        <name>ATP</name>
        <dbReference type="ChEBI" id="CHEBI:30616"/>
    </ligand>
</feature>
<dbReference type="PROSITE" id="PS00108">
    <property type="entry name" value="PROTEIN_KINASE_ST"/>
    <property type="match status" value="1"/>
</dbReference>
<evidence type="ECO:0000256" key="5">
    <source>
        <dbReference type="ARBA" id="ARBA00022729"/>
    </source>
</evidence>
<dbReference type="InterPro" id="IPR008271">
    <property type="entry name" value="Ser/Thr_kinase_AS"/>
</dbReference>
<dbReference type="Pfam" id="PF00069">
    <property type="entry name" value="Pkinase"/>
    <property type="match status" value="1"/>
</dbReference>
<dbReference type="SUPFAM" id="SSF56112">
    <property type="entry name" value="Protein kinase-like (PK-like)"/>
    <property type="match status" value="1"/>
</dbReference>
<dbReference type="Gene3D" id="1.10.510.10">
    <property type="entry name" value="Transferase(Phosphotransferase) domain 1"/>
    <property type="match status" value="1"/>
</dbReference>